<dbReference type="SUPFAM" id="SSF57850">
    <property type="entry name" value="RING/U-box"/>
    <property type="match status" value="1"/>
</dbReference>
<proteinExistence type="predicted"/>
<dbReference type="PANTHER" id="PTHR45893">
    <property type="entry name" value="POLYCOMB GROUP RING FINGER PROTEIN"/>
    <property type="match status" value="1"/>
</dbReference>
<keyword evidence="9" id="KW-1185">Reference proteome</keyword>
<dbReference type="InterPro" id="IPR051507">
    <property type="entry name" value="PcG_RING_finger"/>
</dbReference>
<comment type="caution">
    <text evidence="8">The sequence shown here is derived from an EMBL/GenBank/DDBJ whole genome shotgun (WGS) entry which is preliminary data.</text>
</comment>
<dbReference type="PROSITE" id="PS00518">
    <property type="entry name" value="ZF_RING_1"/>
    <property type="match status" value="1"/>
</dbReference>
<keyword evidence="5" id="KW-0539">Nucleus</keyword>
<dbReference type="Gene3D" id="3.30.40.10">
    <property type="entry name" value="Zinc/RING finger domain, C3HC4 (zinc finger)"/>
    <property type="match status" value="1"/>
</dbReference>
<name>A0ABN8PQ65_9CNID</name>
<dbReference type="EMBL" id="CALNXI010000942">
    <property type="protein sequence ID" value="CAH3148014.1"/>
    <property type="molecule type" value="Genomic_DNA"/>
</dbReference>
<keyword evidence="2" id="KW-0479">Metal-binding</keyword>
<dbReference type="Pfam" id="PF13923">
    <property type="entry name" value="zf-C3HC4_2"/>
    <property type="match status" value="1"/>
</dbReference>
<feature type="non-terminal residue" evidence="8">
    <location>
        <position position="1"/>
    </location>
</feature>
<dbReference type="SMART" id="SM00184">
    <property type="entry name" value="RING"/>
    <property type="match status" value="1"/>
</dbReference>
<dbReference type="InterPro" id="IPR017907">
    <property type="entry name" value="Znf_RING_CS"/>
</dbReference>
<evidence type="ECO:0000256" key="5">
    <source>
        <dbReference type="ARBA" id="ARBA00023242"/>
    </source>
</evidence>
<gene>
    <name evidence="8" type="ORF">PEVE_00044459</name>
</gene>
<evidence type="ECO:0000259" key="7">
    <source>
        <dbReference type="PROSITE" id="PS50089"/>
    </source>
</evidence>
<sequence length="105" mass="11590">LQKRVKLPLVNLNQHITCKLCNGYLVDAATITECLHTFCKSCLVRHIELVNRCPTCNTVIHETQPLYNIRGCSPGRPAAVISTTGHKNHCLLITCGFAMIAKCLS</sequence>
<accession>A0ABN8PQ65</accession>
<dbReference type="InterPro" id="IPR013083">
    <property type="entry name" value="Znf_RING/FYVE/PHD"/>
</dbReference>
<keyword evidence="4" id="KW-0862">Zinc</keyword>
<feature type="domain" description="RING-type" evidence="7">
    <location>
        <begin position="18"/>
        <end position="57"/>
    </location>
</feature>
<evidence type="ECO:0000256" key="3">
    <source>
        <dbReference type="ARBA" id="ARBA00022771"/>
    </source>
</evidence>
<keyword evidence="3 6" id="KW-0863">Zinc-finger</keyword>
<evidence type="ECO:0000313" key="8">
    <source>
        <dbReference type="EMBL" id="CAH3148014.1"/>
    </source>
</evidence>
<protein>
    <recommendedName>
        <fullName evidence="7">RING-type domain-containing protein</fullName>
    </recommendedName>
</protein>
<evidence type="ECO:0000256" key="2">
    <source>
        <dbReference type="ARBA" id="ARBA00022723"/>
    </source>
</evidence>
<reference evidence="8 9" key="1">
    <citation type="submission" date="2022-05" db="EMBL/GenBank/DDBJ databases">
        <authorList>
            <consortium name="Genoscope - CEA"/>
            <person name="William W."/>
        </authorList>
    </citation>
    <scope>NUCLEOTIDE SEQUENCE [LARGE SCALE GENOMIC DNA]</scope>
</reference>
<dbReference type="PROSITE" id="PS50089">
    <property type="entry name" value="ZF_RING_2"/>
    <property type="match status" value="1"/>
</dbReference>
<evidence type="ECO:0000256" key="1">
    <source>
        <dbReference type="ARBA" id="ARBA00004123"/>
    </source>
</evidence>
<dbReference type="InterPro" id="IPR001841">
    <property type="entry name" value="Znf_RING"/>
</dbReference>
<comment type="subcellular location">
    <subcellularLocation>
        <location evidence="1">Nucleus</location>
    </subcellularLocation>
</comment>
<evidence type="ECO:0000256" key="4">
    <source>
        <dbReference type="ARBA" id="ARBA00022833"/>
    </source>
</evidence>
<organism evidence="8 9">
    <name type="scientific">Porites evermanni</name>
    <dbReference type="NCBI Taxonomy" id="104178"/>
    <lineage>
        <taxon>Eukaryota</taxon>
        <taxon>Metazoa</taxon>
        <taxon>Cnidaria</taxon>
        <taxon>Anthozoa</taxon>
        <taxon>Hexacorallia</taxon>
        <taxon>Scleractinia</taxon>
        <taxon>Fungiina</taxon>
        <taxon>Poritidae</taxon>
        <taxon>Porites</taxon>
    </lineage>
</organism>
<evidence type="ECO:0000256" key="6">
    <source>
        <dbReference type="PROSITE-ProRule" id="PRU00175"/>
    </source>
</evidence>
<evidence type="ECO:0000313" key="9">
    <source>
        <dbReference type="Proteomes" id="UP001159427"/>
    </source>
</evidence>
<dbReference type="Proteomes" id="UP001159427">
    <property type="component" value="Unassembled WGS sequence"/>
</dbReference>